<accession>A0ACC1NN74</accession>
<protein>
    <submittedName>
        <fullName evidence="1">Uncharacterized protein</fullName>
    </submittedName>
</protein>
<keyword evidence="2" id="KW-1185">Reference proteome</keyword>
<sequence>MVDIQQWTVTKPWAEPQCALGEGPFYEAETDSLRLVDIKKKQIVYFKDVSAPENKVSAARQPEIVQLDVCPTVTADIEGVDPRQRILVGVKYGLATLDRKAEGKYEMLVPFHEPRNERLRSNDGYADPLGRFLLGCMTDFGHGPFQPEGGLFLFTNDSKQEIIPNLTIPNGTGWSPDLRTMYFTHSPTRQLFAFDYDPLTGAMSNKRVHYEHTSGPAEPDGLRVDVEGHIWQAFYGEGMVLRIDGLSGKVIGKVTVPTKNATCVQFVGEDLFITTAADEDGEEEGESRRFGGAVFRVHVGVRGIDLFKFKMKN</sequence>
<dbReference type="EMBL" id="JANJQO010000193">
    <property type="protein sequence ID" value="KAJ2980519.1"/>
    <property type="molecule type" value="Genomic_DNA"/>
</dbReference>
<comment type="caution">
    <text evidence="1">The sequence shown here is derived from an EMBL/GenBank/DDBJ whole genome shotgun (WGS) entry which is preliminary data.</text>
</comment>
<organism evidence="1 2">
    <name type="scientific">Zarea fungicola</name>
    <dbReference type="NCBI Taxonomy" id="93591"/>
    <lineage>
        <taxon>Eukaryota</taxon>
        <taxon>Fungi</taxon>
        <taxon>Dikarya</taxon>
        <taxon>Ascomycota</taxon>
        <taxon>Pezizomycotina</taxon>
        <taxon>Sordariomycetes</taxon>
        <taxon>Hypocreomycetidae</taxon>
        <taxon>Hypocreales</taxon>
        <taxon>Cordycipitaceae</taxon>
        <taxon>Zarea</taxon>
    </lineage>
</organism>
<reference evidence="1" key="1">
    <citation type="submission" date="2022-08" db="EMBL/GenBank/DDBJ databases">
        <title>Genome Sequence of Lecanicillium fungicola.</title>
        <authorList>
            <person name="Buettner E."/>
        </authorList>
    </citation>
    <scope>NUCLEOTIDE SEQUENCE</scope>
    <source>
        <strain evidence="1">Babe33</strain>
    </source>
</reference>
<gene>
    <name evidence="1" type="ORF">NQ176_g2591</name>
</gene>
<evidence type="ECO:0000313" key="2">
    <source>
        <dbReference type="Proteomes" id="UP001143910"/>
    </source>
</evidence>
<name>A0ACC1NN74_9HYPO</name>
<proteinExistence type="predicted"/>
<dbReference type="Proteomes" id="UP001143910">
    <property type="component" value="Unassembled WGS sequence"/>
</dbReference>
<evidence type="ECO:0000313" key="1">
    <source>
        <dbReference type="EMBL" id="KAJ2980519.1"/>
    </source>
</evidence>